<name>A0A8C3MDR9_GEOPR</name>
<evidence type="ECO:0000313" key="10">
    <source>
        <dbReference type="Proteomes" id="UP000694382"/>
    </source>
</evidence>
<feature type="domain" description="Centriolar and ciliogenesis-associated protein HYLS1 C-terminal" evidence="8">
    <location>
        <begin position="188"/>
        <end position="272"/>
    </location>
</feature>
<protein>
    <recommendedName>
        <fullName evidence="8">Centriolar and ciliogenesis-associated protein HYLS1 C-terminal domain-containing protein</fullName>
    </recommendedName>
</protein>
<reference evidence="9" key="2">
    <citation type="submission" date="2025-08" db="UniProtKB">
        <authorList>
            <consortium name="Ensembl"/>
        </authorList>
    </citation>
    <scope>IDENTIFICATION</scope>
</reference>
<dbReference type="InterPro" id="IPR026227">
    <property type="entry name" value="HYLS1"/>
</dbReference>
<accession>A0A8C3MDR9</accession>
<evidence type="ECO:0000256" key="3">
    <source>
        <dbReference type="ARBA" id="ARBA00010091"/>
    </source>
</evidence>
<sequence>SFISLKSLFLGSSITPLPPADGICSKVLRAEYQEQLAADLSPQSSWQGYSDVPSSFQDDPYADSSIISGIQSDVPMDQREARRLVMKRKVLRHRPDGRVEVSDESPSIKSDINTYPWDLGHSRTYTDDAISEGGTENTSGTLEDFLHYEDDDWFLEDKPYSLLGDFGSDTISKRSVPRGRSPTVPAYIAPQAERVKRTDPVARLNAYRQDWERFRFPGQDSHQGLRWATRTQMLQSGLPRRAQKRLVPNTYEVPTTKKRDSLRFGRVRWDLAHCNMPRRNTTS</sequence>
<dbReference type="PANTHER" id="PTHR34174:SF1">
    <property type="entry name" value="CENTRIOLAR AND CILIOGENESIS-ASSOCIATED PROTEIN HYLS1"/>
    <property type="match status" value="1"/>
</dbReference>
<dbReference type="Ensembl" id="ENSCPVT00000005038.2">
    <property type="protein sequence ID" value="ENSCPVP00000004866.2"/>
    <property type="gene ID" value="ENSCPVG00000003599.2"/>
</dbReference>
<dbReference type="PRINTS" id="PR02098">
    <property type="entry name" value="HYLETHALUSS1"/>
</dbReference>
<evidence type="ECO:0000256" key="1">
    <source>
        <dbReference type="ARBA" id="ARBA00004114"/>
    </source>
</evidence>
<dbReference type="GO" id="GO:0005814">
    <property type="term" value="C:centriole"/>
    <property type="evidence" value="ECO:0007669"/>
    <property type="project" value="UniProtKB-SubCell"/>
</dbReference>
<evidence type="ECO:0000256" key="4">
    <source>
        <dbReference type="ARBA" id="ARBA00022490"/>
    </source>
</evidence>
<dbReference type="Pfam" id="PF15311">
    <property type="entry name" value="HYLS1_C"/>
    <property type="match status" value="1"/>
</dbReference>
<evidence type="ECO:0000256" key="7">
    <source>
        <dbReference type="ARBA" id="ARBA00023273"/>
    </source>
</evidence>
<evidence type="ECO:0000256" key="6">
    <source>
        <dbReference type="ARBA" id="ARBA00023212"/>
    </source>
</evidence>
<evidence type="ECO:0000256" key="5">
    <source>
        <dbReference type="ARBA" id="ARBA00022794"/>
    </source>
</evidence>
<dbReference type="InterPro" id="IPR052319">
    <property type="entry name" value="Centriolar_ciliogenesis_assoc"/>
</dbReference>
<proteinExistence type="inferred from homology"/>
<keyword evidence="5" id="KW-0970">Cilium biogenesis/degradation</keyword>
<dbReference type="InterPro" id="IPR027918">
    <property type="entry name" value="HYLS1_C_dom"/>
</dbReference>
<reference evidence="9" key="1">
    <citation type="submission" date="2020-02" db="EMBL/GenBank/DDBJ databases">
        <authorList>
            <person name="Enbody D E."/>
            <person name="Pettersson E M."/>
        </authorList>
    </citation>
    <scope>NUCLEOTIDE SEQUENCE [LARGE SCALE GENOMIC DNA]</scope>
</reference>
<dbReference type="Proteomes" id="UP000694382">
    <property type="component" value="Chromosome 24"/>
</dbReference>
<evidence type="ECO:0000259" key="8">
    <source>
        <dbReference type="Pfam" id="PF15311"/>
    </source>
</evidence>
<keyword evidence="6" id="KW-0206">Cytoskeleton</keyword>
<dbReference type="GO" id="GO:0060271">
    <property type="term" value="P:cilium assembly"/>
    <property type="evidence" value="ECO:0007669"/>
    <property type="project" value="TreeGrafter"/>
</dbReference>
<evidence type="ECO:0000313" key="9">
    <source>
        <dbReference type="Ensembl" id="ENSCPVP00000004866.2"/>
    </source>
</evidence>
<evidence type="ECO:0000256" key="2">
    <source>
        <dbReference type="ARBA" id="ARBA00004138"/>
    </source>
</evidence>
<dbReference type="PANTHER" id="PTHR34174">
    <property type="entry name" value="HYDROLETHALUS SYNDROME PROTEIN 1"/>
    <property type="match status" value="1"/>
</dbReference>
<keyword evidence="7" id="KW-0966">Cell projection</keyword>
<dbReference type="GO" id="GO:0097730">
    <property type="term" value="C:non-motile cilium"/>
    <property type="evidence" value="ECO:0007669"/>
    <property type="project" value="TreeGrafter"/>
</dbReference>
<organism evidence="9 10">
    <name type="scientific">Geospiza parvula</name>
    <name type="common">Small tree-finch</name>
    <name type="synonym">Camarhynchus parvulus</name>
    <dbReference type="NCBI Taxonomy" id="87175"/>
    <lineage>
        <taxon>Eukaryota</taxon>
        <taxon>Metazoa</taxon>
        <taxon>Chordata</taxon>
        <taxon>Craniata</taxon>
        <taxon>Vertebrata</taxon>
        <taxon>Euteleostomi</taxon>
        <taxon>Archelosauria</taxon>
        <taxon>Archosauria</taxon>
        <taxon>Dinosauria</taxon>
        <taxon>Saurischia</taxon>
        <taxon>Theropoda</taxon>
        <taxon>Coelurosauria</taxon>
        <taxon>Aves</taxon>
        <taxon>Neognathae</taxon>
        <taxon>Neoaves</taxon>
        <taxon>Telluraves</taxon>
        <taxon>Australaves</taxon>
        <taxon>Passeriformes</taxon>
        <taxon>Thraupidae</taxon>
        <taxon>Camarhynchus</taxon>
    </lineage>
</organism>
<reference evidence="9" key="3">
    <citation type="submission" date="2025-09" db="UniProtKB">
        <authorList>
            <consortium name="Ensembl"/>
        </authorList>
    </citation>
    <scope>IDENTIFICATION</scope>
</reference>
<dbReference type="AlphaFoldDB" id="A0A8C3MDR9"/>
<comment type="similarity">
    <text evidence="3">Belongs to the HYLS1 family.</text>
</comment>
<keyword evidence="4" id="KW-0963">Cytoplasm</keyword>
<accession>A0A8U8B7M5</accession>
<keyword evidence="10" id="KW-1185">Reference proteome</keyword>
<comment type="subcellular location">
    <subcellularLocation>
        <location evidence="2">Cell projection</location>
        <location evidence="2">Cilium</location>
    </subcellularLocation>
    <subcellularLocation>
        <location evidence="1">Cytoplasm</location>
        <location evidence="1">Cytoskeleton</location>
        <location evidence="1">Microtubule organizing center</location>
        <location evidence="1">Centrosome</location>
        <location evidence="1">Centriole</location>
    </subcellularLocation>
</comment>